<name>A0A318S728_WILLI</name>
<protein>
    <recommendedName>
        <fullName evidence="3">N-acetyltransferase domain-containing protein</fullName>
    </recommendedName>
</protein>
<reference evidence="1 2" key="1">
    <citation type="submission" date="2018-06" db="EMBL/GenBank/DDBJ databases">
        <title>Genomic Encyclopedia of Type Strains, Phase IV (KMG-IV): sequencing the most valuable type-strain genomes for metagenomic binning, comparative biology and taxonomic classification.</title>
        <authorList>
            <person name="Goeker M."/>
        </authorList>
    </citation>
    <scope>NUCLEOTIDE SEQUENCE [LARGE SCALE GENOMIC DNA]</scope>
    <source>
        <strain evidence="1 2">DSM 45521</strain>
    </source>
</reference>
<organism evidence="1 2">
    <name type="scientific">Williamsia limnetica</name>
    <dbReference type="NCBI Taxonomy" id="882452"/>
    <lineage>
        <taxon>Bacteria</taxon>
        <taxon>Bacillati</taxon>
        <taxon>Actinomycetota</taxon>
        <taxon>Actinomycetes</taxon>
        <taxon>Mycobacteriales</taxon>
        <taxon>Nocardiaceae</taxon>
        <taxon>Williamsia</taxon>
    </lineage>
</organism>
<evidence type="ECO:0008006" key="3">
    <source>
        <dbReference type="Google" id="ProtNLM"/>
    </source>
</evidence>
<dbReference type="EMBL" id="QJSP01000002">
    <property type="protein sequence ID" value="PYE20231.1"/>
    <property type="molecule type" value="Genomic_DNA"/>
</dbReference>
<evidence type="ECO:0000313" key="1">
    <source>
        <dbReference type="EMBL" id="PYE20231.1"/>
    </source>
</evidence>
<accession>A0A318S728</accession>
<dbReference type="RefSeq" id="WP_211324938.1">
    <property type="nucleotide sequence ID" value="NZ_QJSP01000002.1"/>
</dbReference>
<dbReference type="Proteomes" id="UP000247591">
    <property type="component" value="Unassembled WGS sequence"/>
</dbReference>
<proteinExistence type="predicted"/>
<comment type="caution">
    <text evidence="1">The sequence shown here is derived from an EMBL/GenBank/DDBJ whole genome shotgun (WGS) entry which is preliminary data.</text>
</comment>
<keyword evidence="2" id="KW-1185">Reference proteome</keyword>
<gene>
    <name evidence="1" type="ORF">DFR67_102369</name>
</gene>
<dbReference type="AlphaFoldDB" id="A0A318S728"/>
<evidence type="ECO:0000313" key="2">
    <source>
        <dbReference type="Proteomes" id="UP000247591"/>
    </source>
</evidence>
<sequence>MTTDYVNANRFSRTDIPVRDLEPQVLTTRGATRLIVATPSSAPQLWLDYLDGARQSYASHGVSMALEYDTVVRGDCTSLFYAAVDEDGTVIGGLRAQGPYVDPHQSHALLEWAGQPGLQLVTDAIRSRLDEGIVEVKTAWAADGPTAPTVAGMLARLAIPTFTLMGTRYIMATAADHVLRRWESSGGRVAEHIPASPYPDSRYRTSLMWWDRETLAVDADPAVYAQMVATSAPLTTNRQSSFSPSRVGAA</sequence>